<protein>
    <submittedName>
        <fullName evidence="1">Uncharacterized protein</fullName>
    </submittedName>
</protein>
<proteinExistence type="predicted"/>
<dbReference type="AlphaFoldDB" id="A0A813YZG9"/>
<evidence type="ECO:0000313" key="2">
    <source>
        <dbReference type="Proteomes" id="UP000663879"/>
    </source>
</evidence>
<evidence type="ECO:0000313" key="1">
    <source>
        <dbReference type="EMBL" id="CAF0891443.1"/>
    </source>
</evidence>
<gene>
    <name evidence="1" type="ORF">OXX778_LOCUS10932</name>
</gene>
<keyword evidence="2" id="KW-1185">Reference proteome</keyword>
<comment type="caution">
    <text evidence="1">The sequence shown here is derived from an EMBL/GenBank/DDBJ whole genome shotgun (WGS) entry which is preliminary data.</text>
</comment>
<dbReference type="Proteomes" id="UP000663879">
    <property type="component" value="Unassembled WGS sequence"/>
</dbReference>
<sequence length="272" mass="32164">MVNNKTASARFCRLIDTENIRPMKRWSDRFQITGSNRISWYILQLKKEVRLILNTLSGNDIVGMLQSILSNKEKEIISFNSYKEALKNLSSYYNEVELKERHRFVKQLKNSDLNFSKTRRLGFKVSRHLWDTCSDSNDRKKGGGVAISNDIQKAIEDYLKEKSNIASNRLFINKNPVCVNFKKLENARYLEDRMTELYKNFPYSNEISKSTFYKYANLSGEYKKPYRWTDLCDYCESGKRLKIDIDNLMEDLNFRIQETLEIKKMIDISEKD</sequence>
<reference evidence="1" key="1">
    <citation type="submission" date="2021-02" db="EMBL/GenBank/DDBJ databases">
        <authorList>
            <person name="Nowell W R."/>
        </authorList>
    </citation>
    <scope>NUCLEOTIDE SEQUENCE</scope>
    <source>
        <strain evidence="1">Ploen Becks lab</strain>
    </source>
</reference>
<dbReference type="EMBL" id="CAJNOC010001791">
    <property type="protein sequence ID" value="CAF0891443.1"/>
    <property type="molecule type" value="Genomic_DNA"/>
</dbReference>
<dbReference type="OrthoDB" id="10166284at2759"/>
<organism evidence="1 2">
    <name type="scientific">Brachionus calyciflorus</name>
    <dbReference type="NCBI Taxonomy" id="104777"/>
    <lineage>
        <taxon>Eukaryota</taxon>
        <taxon>Metazoa</taxon>
        <taxon>Spiralia</taxon>
        <taxon>Gnathifera</taxon>
        <taxon>Rotifera</taxon>
        <taxon>Eurotatoria</taxon>
        <taxon>Monogononta</taxon>
        <taxon>Pseudotrocha</taxon>
        <taxon>Ploima</taxon>
        <taxon>Brachionidae</taxon>
        <taxon>Brachionus</taxon>
    </lineage>
</organism>
<name>A0A813YZG9_9BILA</name>
<accession>A0A813YZG9</accession>